<reference evidence="1 2" key="1">
    <citation type="journal article" date="2018" name="Mol. Biol. Evol.">
        <title>Broad Genomic Sampling Reveals a Smut Pathogenic Ancestry of the Fungal Clade Ustilaginomycotina.</title>
        <authorList>
            <person name="Kijpornyongpan T."/>
            <person name="Mondo S.J."/>
            <person name="Barry K."/>
            <person name="Sandor L."/>
            <person name="Lee J."/>
            <person name="Lipzen A."/>
            <person name="Pangilinan J."/>
            <person name="LaButti K."/>
            <person name="Hainaut M."/>
            <person name="Henrissat B."/>
            <person name="Grigoriev I.V."/>
            <person name="Spatafora J.W."/>
            <person name="Aime M.C."/>
        </authorList>
    </citation>
    <scope>NUCLEOTIDE SEQUENCE [LARGE SCALE GENOMIC DNA]</scope>
    <source>
        <strain evidence="1 2">SA 807</strain>
    </source>
</reference>
<evidence type="ECO:0000313" key="1">
    <source>
        <dbReference type="EMBL" id="PWN50742.1"/>
    </source>
</evidence>
<dbReference type="Proteomes" id="UP000245626">
    <property type="component" value="Unassembled WGS sequence"/>
</dbReference>
<proteinExistence type="predicted"/>
<evidence type="ECO:0000313" key="2">
    <source>
        <dbReference type="Proteomes" id="UP000245626"/>
    </source>
</evidence>
<organism evidence="1 2">
    <name type="scientific">Violaceomyces palustris</name>
    <dbReference type="NCBI Taxonomy" id="1673888"/>
    <lineage>
        <taxon>Eukaryota</taxon>
        <taxon>Fungi</taxon>
        <taxon>Dikarya</taxon>
        <taxon>Basidiomycota</taxon>
        <taxon>Ustilaginomycotina</taxon>
        <taxon>Ustilaginomycetes</taxon>
        <taxon>Violaceomycetales</taxon>
        <taxon>Violaceomycetaceae</taxon>
        <taxon>Violaceomyces</taxon>
    </lineage>
</organism>
<name>A0ACD0NY84_9BASI</name>
<keyword evidence="2" id="KW-1185">Reference proteome</keyword>
<sequence>MQKVGWGLEGGWEVERKREYKRKGFGKVGSSCEWRLVMGWDWDGDLALPSPLPSPLPKAKGGISLVPGYHKLCTNSLFVSLVTLVTLVTLSLSLPLPLSPSLTSESHHQGSNRKRRGGWADRLTDFSRSSLFPLFYSSRTDPPSLAVPVFSFRSLLLRSSPLLSPPSSLSLCHRSLRLLPSASNWEEERLGGEGGERERGR</sequence>
<accession>A0ACD0NY84</accession>
<protein>
    <submittedName>
        <fullName evidence="1">Uncharacterized protein</fullName>
    </submittedName>
</protein>
<dbReference type="EMBL" id="KZ819901">
    <property type="protein sequence ID" value="PWN50742.1"/>
    <property type="molecule type" value="Genomic_DNA"/>
</dbReference>
<gene>
    <name evidence="1" type="ORF">IE53DRAFT_79500</name>
</gene>